<dbReference type="InterPro" id="IPR023631">
    <property type="entry name" value="Amidase_dom"/>
</dbReference>
<dbReference type="SUPFAM" id="SSF75304">
    <property type="entry name" value="Amidase signature (AS) enzymes"/>
    <property type="match status" value="1"/>
</dbReference>
<organism evidence="2 3">
    <name type="scientific">Methylobacterium tarhaniae</name>
    <dbReference type="NCBI Taxonomy" id="1187852"/>
    <lineage>
        <taxon>Bacteria</taxon>
        <taxon>Pseudomonadati</taxon>
        <taxon>Pseudomonadota</taxon>
        <taxon>Alphaproteobacteria</taxon>
        <taxon>Hyphomicrobiales</taxon>
        <taxon>Methylobacteriaceae</taxon>
        <taxon>Methylobacterium</taxon>
    </lineage>
</organism>
<dbReference type="PANTHER" id="PTHR11895:SF176">
    <property type="entry name" value="AMIDASE AMID-RELATED"/>
    <property type="match status" value="1"/>
</dbReference>
<evidence type="ECO:0000259" key="1">
    <source>
        <dbReference type="Pfam" id="PF01425"/>
    </source>
</evidence>
<dbReference type="GO" id="GO:0003824">
    <property type="term" value="F:catalytic activity"/>
    <property type="evidence" value="ECO:0007669"/>
    <property type="project" value="InterPro"/>
</dbReference>
<dbReference type="Gene3D" id="3.90.1300.10">
    <property type="entry name" value="Amidase signature (AS) domain"/>
    <property type="match status" value="1"/>
</dbReference>
<protein>
    <recommendedName>
        <fullName evidence="1">Amidase domain-containing protein</fullName>
    </recommendedName>
</protein>
<dbReference type="Pfam" id="PF01425">
    <property type="entry name" value="Amidase"/>
    <property type="match status" value="1"/>
</dbReference>
<evidence type="ECO:0000313" key="3">
    <source>
        <dbReference type="Proteomes" id="UP000036449"/>
    </source>
</evidence>
<dbReference type="InterPro" id="IPR036928">
    <property type="entry name" value="AS_sf"/>
</dbReference>
<dbReference type="EMBL" id="LABZ01000032">
    <property type="protein sequence ID" value="KMO43948.1"/>
    <property type="molecule type" value="Genomic_DNA"/>
</dbReference>
<comment type="caution">
    <text evidence="2">The sequence shown here is derived from an EMBL/GenBank/DDBJ whole genome shotgun (WGS) entry which is preliminary data.</text>
</comment>
<gene>
    <name evidence="2" type="ORF">VQ03_06010</name>
</gene>
<feature type="domain" description="Amidase" evidence="1">
    <location>
        <begin position="31"/>
        <end position="446"/>
    </location>
</feature>
<dbReference type="Proteomes" id="UP000036449">
    <property type="component" value="Unassembled WGS sequence"/>
</dbReference>
<keyword evidence="3" id="KW-1185">Reference proteome</keyword>
<proteinExistence type="predicted"/>
<sequence>MPPVEDGPLHALGIGALQAAYAAGATDPVAVVAALTGRIAGHPSGRDAVLALVPGAEAAAEESARRIGTRRARPLEGVPFGIKDIIDCAGAPVTCGSRLTGDRVAEADATVVARLRAAGAIPLAMLATTEFACGSAHNPRYGAVANPWNRARWTGGSSTGSGAALAARLMPLALGTDTGGSIRVPSAWCGVTGLKPTRGLVPRTGVAPLSWTLDHVGPMARSAADLARVMPWIAGPDGTDPHAAGRYDATRARGVSDLRVGVAEGWFTAMQDDAVLAAWQAMLTLLERQGARLVPVDLGPVATAHQDGYTIVMAELAALQEPDLDRAAALDPGTRARMDQGRLFSATDYLRALRRRPVVLAQVLDALADVDVLVTPGLGGEAASLDSLTVEVNGEAHPLQAVLPRNTMLFDYTGLPALMLPTGLGRTGLPVAAQVVGKPYDDALCLGVGAAFQRETEYHLRAPREKRPPTPGQS</sequence>
<dbReference type="PANTHER" id="PTHR11895">
    <property type="entry name" value="TRANSAMIDASE"/>
    <property type="match status" value="1"/>
</dbReference>
<dbReference type="InterPro" id="IPR000120">
    <property type="entry name" value="Amidase"/>
</dbReference>
<name>A0A0J6TE52_9HYPH</name>
<evidence type="ECO:0000313" key="2">
    <source>
        <dbReference type="EMBL" id="KMO43948.1"/>
    </source>
</evidence>
<reference evidence="2 3" key="1">
    <citation type="submission" date="2015-03" db="EMBL/GenBank/DDBJ databases">
        <title>Genome sequencing of Methylobacterium tarhaniae DSM 25844.</title>
        <authorList>
            <person name="Chaudhry V."/>
            <person name="Patil P.B."/>
        </authorList>
    </citation>
    <scope>NUCLEOTIDE SEQUENCE [LARGE SCALE GENOMIC DNA]</scope>
    <source>
        <strain evidence="2 3">DSM 25844</strain>
    </source>
</reference>
<dbReference type="AlphaFoldDB" id="A0A0J6TE52"/>
<dbReference type="PATRIC" id="fig|1187852.3.peg.4466"/>
<accession>A0A0J6TE52</accession>